<comment type="cofactor">
    <cofactor evidence="1">
        <name>pyridoxal 5'-phosphate</name>
        <dbReference type="ChEBI" id="CHEBI:597326"/>
    </cofactor>
</comment>
<dbReference type="Gene3D" id="3.90.100.10">
    <property type="entry name" value="Orn/Lys/Arg decarboxylase, C-terminal domain"/>
    <property type="match status" value="1"/>
</dbReference>
<reference evidence="5" key="1">
    <citation type="submission" date="2023-07" db="EMBL/GenBank/DDBJ databases">
        <title>30 novel species of actinomycetes from the DSMZ collection.</title>
        <authorList>
            <person name="Nouioui I."/>
        </authorList>
    </citation>
    <scope>NUCLEOTIDE SEQUENCE [LARGE SCALE GENOMIC DNA]</scope>
    <source>
        <strain evidence="5">DSM 41640</strain>
    </source>
</reference>
<sequence length="162" mass="17574">MIDVRELGISGMQASEWLRAERHVDIGGSDTCRISASITHADDDETEKTLLDALRALTEGAESIERRPPVHLPEPSALELEQAMLPREAFFAEVDHVPADRAAGRIAAEMISPYPPGVPVIAPGEVITDEVLDYLRSGVDHGVLIPDAADPSVRTLRVVARH</sequence>
<evidence type="ECO:0000313" key="5">
    <source>
        <dbReference type="Proteomes" id="UP001183824"/>
    </source>
</evidence>
<protein>
    <recommendedName>
        <fullName evidence="3">Orn/Lys/Arg decarboxylase C-terminal domain-containing protein</fullName>
    </recommendedName>
</protein>
<dbReference type="RefSeq" id="WP_311716983.1">
    <property type="nucleotide sequence ID" value="NZ_JAVREZ010000010.1"/>
</dbReference>
<feature type="domain" description="Orn/Lys/Arg decarboxylase C-terminal" evidence="3">
    <location>
        <begin position="80"/>
        <end position="137"/>
    </location>
</feature>
<comment type="caution">
    <text evidence="4">The sequence shown here is derived from an EMBL/GenBank/DDBJ whole genome shotgun (WGS) entry which is preliminary data.</text>
</comment>
<accession>A0ABU2VGR4</accession>
<dbReference type="InterPro" id="IPR052357">
    <property type="entry name" value="Orn_Lys_Arg_decarboxylase-I"/>
</dbReference>
<dbReference type="InterPro" id="IPR008286">
    <property type="entry name" value="Prn/Lys/Arg_de-COase_C"/>
</dbReference>
<evidence type="ECO:0000256" key="1">
    <source>
        <dbReference type="ARBA" id="ARBA00001933"/>
    </source>
</evidence>
<dbReference type="PANTHER" id="PTHR43277:SF4">
    <property type="entry name" value="ARGININE DECARBOXYLASE"/>
    <property type="match status" value="1"/>
</dbReference>
<dbReference type="PANTHER" id="PTHR43277">
    <property type="entry name" value="ARGININE DECARBOXYLASE"/>
    <property type="match status" value="1"/>
</dbReference>
<dbReference type="EMBL" id="JAVREZ010000010">
    <property type="protein sequence ID" value="MDT0484122.1"/>
    <property type="molecule type" value="Genomic_DNA"/>
</dbReference>
<proteinExistence type="predicted"/>
<organism evidence="4 5">
    <name type="scientific">Streptomyces doebereineriae</name>
    <dbReference type="NCBI Taxonomy" id="3075528"/>
    <lineage>
        <taxon>Bacteria</taxon>
        <taxon>Bacillati</taxon>
        <taxon>Actinomycetota</taxon>
        <taxon>Actinomycetes</taxon>
        <taxon>Kitasatosporales</taxon>
        <taxon>Streptomycetaceae</taxon>
        <taxon>Streptomyces</taxon>
    </lineage>
</organism>
<dbReference type="Proteomes" id="UP001183824">
    <property type="component" value="Unassembled WGS sequence"/>
</dbReference>
<evidence type="ECO:0000313" key="4">
    <source>
        <dbReference type="EMBL" id="MDT0484122.1"/>
    </source>
</evidence>
<evidence type="ECO:0000259" key="3">
    <source>
        <dbReference type="Pfam" id="PF03711"/>
    </source>
</evidence>
<gene>
    <name evidence="4" type="ORF">RNB18_28610</name>
</gene>
<dbReference type="Pfam" id="PF03711">
    <property type="entry name" value="OKR_DC_1_C"/>
    <property type="match status" value="1"/>
</dbReference>
<name>A0ABU2VGR4_9ACTN</name>
<evidence type="ECO:0000256" key="2">
    <source>
        <dbReference type="ARBA" id="ARBA00022898"/>
    </source>
</evidence>
<keyword evidence="2" id="KW-0663">Pyridoxal phosphate</keyword>
<keyword evidence="5" id="KW-1185">Reference proteome</keyword>
<dbReference type="SUPFAM" id="SSF55904">
    <property type="entry name" value="Ornithine decarboxylase C-terminal domain"/>
    <property type="match status" value="1"/>
</dbReference>
<dbReference type="InterPro" id="IPR036633">
    <property type="entry name" value="Prn/Lys/Arg_de-COase_C_sf"/>
</dbReference>